<dbReference type="GO" id="GO:0046872">
    <property type="term" value="F:metal ion binding"/>
    <property type="evidence" value="ECO:0007669"/>
    <property type="project" value="UniProtKB-KW"/>
</dbReference>
<keyword evidence="7" id="KW-0539">Nucleus</keyword>
<comment type="subcellular location">
    <subcellularLocation>
        <location evidence="2">Nucleus</location>
    </subcellularLocation>
</comment>
<dbReference type="Pfam" id="PF13359">
    <property type="entry name" value="DDE_Tnp_4"/>
    <property type="match status" value="1"/>
</dbReference>
<comment type="cofactor">
    <cofactor evidence="1">
        <name>a divalent metal cation</name>
        <dbReference type="ChEBI" id="CHEBI:60240"/>
    </cofactor>
</comment>
<dbReference type="GO" id="GO:0005634">
    <property type="term" value="C:nucleus"/>
    <property type="evidence" value="ECO:0007669"/>
    <property type="project" value="UniProtKB-SubCell"/>
</dbReference>
<dbReference type="PANTHER" id="PTHR22930:SF85">
    <property type="entry name" value="GH03217P-RELATED"/>
    <property type="match status" value="1"/>
</dbReference>
<comment type="similarity">
    <text evidence="3">Belongs to the HARBI1 family.</text>
</comment>
<dbReference type="InterPro" id="IPR045249">
    <property type="entry name" value="HARBI1-like"/>
</dbReference>
<keyword evidence="10" id="KW-1185">Reference proteome</keyword>
<keyword evidence="6" id="KW-0378">Hydrolase</keyword>
<keyword evidence="5" id="KW-0479">Metal-binding</keyword>
<proteinExistence type="inferred from homology"/>
<reference evidence="9 10" key="1">
    <citation type="submission" date="2019-01" db="EMBL/GenBank/DDBJ databases">
        <authorList>
            <person name="Sayadi A."/>
        </authorList>
    </citation>
    <scope>NUCLEOTIDE SEQUENCE [LARGE SCALE GENOMIC DNA]</scope>
</reference>
<evidence type="ECO:0000256" key="6">
    <source>
        <dbReference type="ARBA" id="ARBA00022801"/>
    </source>
</evidence>
<gene>
    <name evidence="9" type="ORF">CALMAC_LOCUS2612</name>
</gene>
<evidence type="ECO:0000256" key="3">
    <source>
        <dbReference type="ARBA" id="ARBA00006958"/>
    </source>
</evidence>
<evidence type="ECO:0000313" key="9">
    <source>
        <dbReference type="EMBL" id="VEN37323.1"/>
    </source>
</evidence>
<dbReference type="GO" id="GO:0016787">
    <property type="term" value="F:hydrolase activity"/>
    <property type="evidence" value="ECO:0007669"/>
    <property type="project" value="UniProtKB-KW"/>
</dbReference>
<evidence type="ECO:0000256" key="1">
    <source>
        <dbReference type="ARBA" id="ARBA00001968"/>
    </source>
</evidence>
<evidence type="ECO:0000256" key="5">
    <source>
        <dbReference type="ARBA" id="ARBA00022723"/>
    </source>
</evidence>
<organism evidence="9 10">
    <name type="scientific">Callosobruchus maculatus</name>
    <name type="common">Southern cowpea weevil</name>
    <name type="synonym">Pulse bruchid</name>
    <dbReference type="NCBI Taxonomy" id="64391"/>
    <lineage>
        <taxon>Eukaryota</taxon>
        <taxon>Metazoa</taxon>
        <taxon>Ecdysozoa</taxon>
        <taxon>Arthropoda</taxon>
        <taxon>Hexapoda</taxon>
        <taxon>Insecta</taxon>
        <taxon>Pterygota</taxon>
        <taxon>Neoptera</taxon>
        <taxon>Endopterygota</taxon>
        <taxon>Coleoptera</taxon>
        <taxon>Polyphaga</taxon>
        <taxon>Cucujiformia</taxon>
        <taxon>Chrysomeloidea</taxon>
        <taxon>Chrysomelidae</taxon>
        <taxon>Bruchinae</taxon>
        <taxon>Bruchini</taxon>
        <taxon>Callosobruchus</taxon>
    </lineage>
</organism>
<sequence>MEIAIRENRRVPPRIKGFINSTVHNYNDKEFQSDFRVTRETFNVLKDKFSPYLKRAEASTGRLQVAVEHQLLSVLRLLATPDSYRSVGSRFDMAKSTLFNCFTTVVIALNETAPDIIKWPPPEERQSIKRQFQNIRNLPGVVGAVDGTYVPIKASHENPEVYVNRKCFHGITLQCISAPNLKLLDCFTGYPSSMSDNRIFRNSDIFFEFMNNNNVYFEDDEVIMLAQGKLLKDHLLCYLGGSGDCAIWI</sequence>
<keyword evidence="4" id="KW-0540">Nuclease</keyword>
<dbReference type="InterPro" id="IPR027806">
    <property type="entry name" value="HARBI1_dom"/>
</dbReference>
<dbReference type="AlphaFoldDB" id="A0A653BNZ1"/>
<dbReference type="PANTHER" id="PTHR22930">
    <property type="match status" value="1"/>
</dbReference>
<dbReference type="GO" id="GO:0004518">
    <property type="term" value="F:nuclease activity"/>
    <property type="evidence" value="ECO:0007669"/>
    <property type="project" value="UniProtKB-KW"/>
</dbReference>
<evidence type="ECO:0000256" key="2">
    <source>
        <dbReference type="ARBA" id="ARBA00004123"/>
    </source>
</evidence>
<dbReference type="Proteomes" id="UP000410492">
    <property type="component" value="Unassembled WGS sequence"/>
</dbReference>
<feature type="domain" description="DDE Tnp4" evidence="8">
    <location>
        <begin position="145"/>
        <end position="216"/>
    </location>
</feature>
<accession>A0A653BNZ1</accession>
<name>A0A653BNZ1_CALMS</name>
<evidence type="ECO:0000256" key="7">
    <source>
        <dbReference type="ARBA" id="ARBA00023242"/>
    </source>
</evidence>
<dbReference type="EMBL" id="CAACVG010003236">
    <property type="protein sequence ID" value="VEN37323.1"/>
    <property type="molecule type" value="Genomic_DNA"/>
</dbReference>
<dbReference type="OrthoDB" id="6603336at2759"/>
<evidence type="ECO:0000259" key="8">
    <source>
        <dbReference type="Pfam" id="PF13359"/>
    </source>
</evidence>
<evidence type="ECO:0000256" key="4">
    <source>
        <dbReference type="ARBA" id="ARBA00022722"/>
    </source>
</evidence>
<evidence type="ECO:0000313" key="10">
    <source>
        <dbReference type="Proteomes" id="UP000410492"/>
    </source>
</evidence>
<protein>
    <recommendedName>
        <fullName evidence="8">DDE Tnp4 domain-containing protein</fullName>
    </recommendedName>
</protein>